<protein>
    <submittedName>
        <fullName evidence="2">Similar to FAD binding domain protein</fullName>
    </submittedName>
</protein>
<dbReference type="SUPFAM" id="SSF51905">
    <property type="entry name" value="FAD/NAD(P)-binding domain"/>
    <property type="match status" value="2"/>
</dbReference>
<sequence>MHVHDVLIVGAGPAGLAVAARLREHTPSATFTDDEHERYHWIRKHGRKMNIKNYRTNKDSLPSPPSTPEDSDGGPDSSTSNEALDMLVLDADGCDWMSKWKRLFKTFNLDFLQSPMFFHVDPADRDALLGYAYEKKNGEKDLLALPGCAGKEISKHRKKKKLNGKGRFLGRTPDVDERDRKDYYTPSTNLFECHCAEVVQRYGLSNDMLRCERVTDIQYDVISTMHDVEHDSVISDDVLEDEKKIFRIKTDLGVHYAHVVILAVGPGNAPTIPIIPGLPNETTHEGFAHALHVRHFPPSYVMTKVKARRPTNLVIVGGGLTSIQLADVAIRSGVSRVWLLMRGPLKVKYFDMDLDWVGKFRNFRQAEFWTADTDEERFEMYSRARNGGSITPRYRKILDAHVASGKIAMHTYTTLQSLSWDPVLKSWSCTTSSPEATLPAIDYIVFATGVQSDIRTIPYLQSIIKEYPIECVGGFPCLTDDLMWSEDVPLFVTGRFAGLRLGPGAPNLVGARIGAERIAWNVDDVLKKLGRTRGIIDEDDSDDDGKLEAYAAARDNRFGSLIDMEDASS</sequence>
<dbReference type="HOGENOM" id="CLU_014633_1_1_1"/>
<reference evidence="3" key="1">
    <citation type="journal article" date="2011" name="Nat. Commun.">
        <title>Effector diversification within compartments of the Leptosphaeria maculans genome affected by Repeat-Induced Point mutations.</title>
        <authorList>
            <person name="Rouxel T."/>
            <person name="Grandaubert J."/>
            <person name="Hane J.K."/>
            <person name="Hoede C."/>
            <person name="van de Wouw A.P."/>
            <person name="Couloux A."/>
            <person name="Dominguez V."/>
            <person name="Anthouard V."/>
            <person name="Bally P."/>
            <person name="Bourras S."/>
            <person name="Cozijnsen A.J."/>
            <person name="Ciuffetti L.M."/>
            <person name="Degrave A."/>
            <person name="Dilmaghani A."/>
            <person name="Duret L."/>
            <person name="Fudal I."/>
            <person name="Goodwin S.B."/>
            <person name="Gout L."/>
            <person name="Glaser N."/>
            <person name="Linglin J."/>
            <person name="Kema G.H.J."/>
            <person name="Lapalu N."/>
            <person name="Lawrence C.B."/>
            <person name="May K."/>
            <person name="Meyer M."/>
            <person name="Ollivier B."/>
            <person name="Poulain J."/>
            <person name="Schoch C.L."/>
            <person name="Simon A."/>
            <person name="Spatafora J.W."/>
            <person name="Stachowiak A."/>
            <person name="Turgeon B.G."/>
            <person name="Tyler B.M."/>
            <person name="Vincent D."/>
            <person name="Weissenbach J."/>
            <person name="Amselem J."/>
            <person name="Quesneville H."/>
            <person name="Oliver R.P."/>
            <person name="Wincker P."/>
            <person name="Balesdent M.-H."/>
            <person name="Howlett B.J."/>
        </authorList>
    </citation>
    <scope>NUCLEOTIDE SEQUENCE [LARGE SCALE GENOMIC DNA]</scope>
    <source>
        <strain evidence="3">JN3 / isolate v23.1.3 / race Av1-4-5-6-7-8</strain>
    </source>
</reference>
<dbReference type="OrthoDB" id="76038at2759"/>
<name>E4ZV91_LEPMJ</name>
<dbReference type="Gene3D" id="3.50.50.60">
    <property type="entry name" value="FAD/NAD(P)-binding domain"/>
    <property type="match status" value="2"/>
</dbReference>
<dbReference type="AlphaFoldDB" id="E4ZV91"/>
<dbReference type="EMBL" id="FP929127">
    <property type="protein sequence ID" value="CBX95517.1"/>
    <property type="molecule type" value="Genomic_DNA"/>
</dbReference>
<evidence type="ECO:0000256" key="1">
    <source>
        <dbReference type="SAM" id="MobiDB-lite"/>
    </source>
</evidence>
<dbReference type="VEuPathDB" id="FungiDB:LEMA_P026690.1"/>
<keyword evidence="3" id="KW-1185">Reference proteome</keyword>
<dbReference type="eggNOG" id="ENOG502QPIW">
    <property type="taxonomic scope" value="Eukaryota"/>
</dbReference>
<feature type="region of interest" description="Disordered" evidence="1">
    <location>
        <begin position="52"/>
        <end position="81"/>
    </location>
</feature>
<gene>
    <name evidence="2" type="ORF">LEMA_P026690.1</name>
</gene>
<organism evidence="3">
    <name type="scientific">Leptosphaeria maculans (strain JN3 / isolate v23.1.3 / race Av1-4-5-6-7-8)</name>
    <name type="common">Blackleg fungus</name>
    <name type="synonym">Phoma lingam</name>
    <dbReference type="NCBI Taxonomy" id="985895"/>
    <lineage>
        <taxon>Eukaryota</taxon>
        <taxon>Fungi</taxon>
        <taxon>Dikarya</taxon>
        <taxon>Ascomycota</taxon>
        <taxon>Pezizomycotina</taxon>
        <taxon>Dothideomycetes</taxon>
        <taxon>Pleosporomycetidae</taxon>
        <taxon>Pleosporales</taxon>
        <taxon>Pleosporineae</taxon>
        <taxon>Leptosphaeriaceae</taxon>
        <taxon>Plenodomus</taxon>
        <taxon>Plenodomus lingam/Leptosphaeria maculans species complex</taxon>
    </lineage>
</organism>
<dbReference type="InterPro" id="IPR036188">
    <property type="entry name" value="FAD/NAD-bd_sf"/>
</dbReference>
<dbReference type="GeneID" id="13288680"/>
<dbReference type="InParanoid" id="E4ZV91"/>
<evidence type="ECO:0000313" key="2">
    <source>
        <dbReference type="EMBL" id="CBX95517.1"/>
    </source>
</evidence>
<proteinExistence type="predicted"/>
<accession>E4ZV91</accession>
<dbReference type="Proteomes" id="UP000002668">
    <property type="component" value="Genome"/>
</dbReference>
<evidence type="ECO:0000313" key="3">
    <source>
        <dbReference type="Proteomes" id="UP000002668"/>
    </source>
</evidence>
<dbReference type="PANTHER" id="PTHR38663">
    <property type="match status" value="1"/>
</dbReference>
<dbReference type="PANTHER" id="PTHR38663:SF1">
    <property type="entry name" value="L-ORNITHINE N(5)-MONOOXYGENASE"/>
    <property type="match status" value="1"/>
</dbReference>
<dbReference type="OMA" id="KHGRKMN"/>